<dbReference type="RefSeq" id="WP_105916988.1">
    <property type="nucleotide sequence ID" value="NZ_CP021072.1"/>
</dbReference>
<feature type="domain" description="KilA-N DNA-binding" evidence="1">
    <location>
        <begin position="14"/>
        <end position="98"/>
    </location>
</feature>
<sequence>MQDLIINENSIKDKIYTIRNMQVMLDRDLAELYGVENRALKQAVKRNIDRFPPDFMFELTDKEIDSLVSQFVIPSKKYLGGAKPFAFTEQGVSMFSAVLRSEVAVNVSIKIIRAFVEMRKLISQNIALFERFERIENRLTIHDKNFNTLFKVLEDKNNIPVQNIFFDGQIYDSYSFVNDLLKLAKSEIVLIDNYIDDTVFTLFSKYPNINFIIYTSTISK</sequence>
<organism evidence="2 3">
    <name type="scientific">Aliarcobacter cryaerophilus ATCC 43158</name>
    <dbReference type="NCBI Taxonomy" id="1032070"/>
    <lineage>
        <taxon>Bacteria</taxon>
        <taxon>Pseudomonadati</taxon>
        <taxon>Campylobacterota</taxon>
        <taxon>Epsilonproteobacteria</taxon>
        <taxon>Campylobacterales</taxon>
        <taxon>Arcobacteraceae</taxon>
        <taxon>Aliarcobacter</taxon>
    </lineage>
</organism>
<reference evidence="2 3" key="1">
    <citation type="submission" date="2018-10" db="EMBL/GenBank/DDBJ databases">
        <title>Complete genome sequences of Arcobacter cryaerophilus strains ATCC 43158 and ATCC 49615.</title>
        <authorList>
            <person name="Miller W.G."/>
            <person name="Yee E."/>
            <person name="Bono J.L."/>
        </authorList>
    </citation>
    <scope>NUCLEOTIDE SEQUENCE [LARGE SCALE GENOMIC DNA]</scope>
    <source>
        <strain evidence="2 3">ATCC 43158</strain>
    </source>
</reference>
<gene>
    <name evidence="2" type="ORF">ACRYA_1941</name>
</gene>
<evidence type="ECO:0000313" key="3">
    <source>
        <dbReference type="Proteomes" id="UP000273809"/>
    </source>
</evidence>
<dbReference type="GeneID" id="56462155"/>
<dbReference type="Pfam" id="PF10543">
    <property type="entry name" value="ORF6N"/>
    <property type="match status" value="1"/>
</dbReference>
<dbReference type="KEGG" id="acre:ACRYA_1941"/>
<dbReference type="InterPro" id="IPR018873">
    <property type="entry name" value="KilA-N_DNA-bd_domain"/>
</dbReference>
<proteinExistence type="predicted"/>
<evidence type="ECO:0000259" key="1">
    <source>
        <dbReference type="Pfam" id="PF10543"/>
    </source>
</evidence>
<name>A0AAD0TX83_9BACT</name>
<dbReference type="EMBL" id="CP032823">
    <property type="protein sequence ID" value="AYJ81030.1"/>
    <property type="molecule type" value="Genomic_DNA"/>
</dbReference>
<dbReference type="AlphaFoldDB" id="A0AAD0TX83"/>
<dbReference type="Proteomes" id="UP000273809">
    <property type="component" value="Chromosome"/>
</dbReference>
<accession>A0AAD0TX83</accession>
<evidence type="ECO:0000313" key="2">
    <source>
        <dbReference type="EMBL" id="AYJ81030.1"/>
    </source>
</evidence>
<protein>
    <submittedName>
        <fullName evidence="2">ORF6N domain-containing protein</fullName>
    </submittedName>
</protein>